<gene>
    <name evidence="6" type="ORF">O1R50_15480</name>
</gene>
<organism evidence="6 7">
    <name type="scientific">Glycomyces luteolus</name>
    <dbReference type="NCBI Taxonomy" id="2670330"/>
    <lineage>
        <taxon>Bacteria</taxon>
        <taxon>Bacillati</taxon>
        <taxon>Actinomycetota</taxon>
        <taxon>Actinomycetes</taxon>
        <taxon>Glycomycetales</taxon>
        <taxon>Glycomycetaceae</taxon>
        <taxon>Glycomyces</taxon>
    </lineage>
</organism>
<dbReference type="RefSeq" id="WP_270110995.1">
    <property type="nucleotide sequence ID" value="NZ_JAPZVP010000011.1"/>
</dbReference>
<keyword evidence="7" id="KW-1185">Reference proteome</keyword>
<dbReference type="GO" id="GO:0005524">
    <property type="term" value="F:ATP binding"/>
    <property type="evidence" value="ECO:0007669"/>
    <property type="project" value="UniProtKB-UniRule"/>
</dbReference>
<dbReference type="Proteomes" id="UP001146067">
    <property type="component" value="Unassembled WGS sequence"/>
</dbReference>
<feature type="domain" description="ATP-grasp" evidence="5">
    <location>
        <begin position="119"/>
        <end position="339"/>
    </location>
</feature>
<evidence type="ECO:0000256" key="1">
    <source>
        <dbReference type="ARBA" id="ARBA00022598"/>
    </source>
</evidence>
<dbReference type="GO" id="GO:0016874">
    <property type="term" value="F:ligase activity"/>
    <property type="evidence" value="ECO:0007669"/>
    <property type="project" value="UniProtKB-KW"/>
</dbReference>
<sequence>MPEKKVLFVYSRGGAPLEYAFPKIAAKAELHVLALKPPPQHTEPLWSPHCTSVTPHWDLERTGDELVDLIVGEAGRIGADAILTLSEYAVIAVAEAAERLGLRGAGPDAVNSRDKRRMRQVWEDAGVPVPRFRPVDSADDLRRAFRELTAPMLLKSAWGAGAIGQLVLETEADVEPAWAKANEAMIQARERGYTELQVADADADFLVEEIIQSSIESWWDADSGYGDYLSVEGVVAGGVYHPICITSRIPTIPPFTELSNLAPCALPEAAQREIERVARAAVDALGLDYCGTHTELKLCPDGGLSVLESAARIGGVMVAAEIEHCFGVDIVGMLTDALLGEPIDPPERMLTDRDAEGAAGSLSLIATDSAGRPWNDHPVWDESLVDWTGVVDRDTTVTAVPGLCIPVGTPMPAYDLTSGALGYGGIFFLRAASADNLVADSYHVLDNLESLLAKGHESRRADA</sequence>
<keyword evidence="3 4" id="KW-0067">ATP-binding</keyword>
<dbReference type="PANTHER" id="PTHR43585">
    <property type="entry name" value="FUMIPYRROLE BIOSYNTHESIS PROTEIN C"/>
    <property type="match status" value="1"/>
</dbReference>
<accession>A0A9X3SQY3</accession>
<evidence type="ECO:0000256" key="2">
    <source>
        <dbReference type="ARBA" id="ARBA00022741"/>
    </source>
</evidence>
<evidence type="ECO:0000259" key="5">
    <source>
        <dbReference type="PROSITE" id="PS50975"/>
    </source>
</evidence>
<name>A0A9X3SQY3_9ACTN</name>
<evidence type="ECO:0000313" key="7">
    <source>
        <dbReference type="Proteomes" id="UP001146067"/>
    </source>
</evidence>
<dbReference type="PROSITE" id="PS50975">
    <property type="entry name" value="ATP_GRASP"/>
    <property type="match status" value="1"/>
</dbReference>
<evidence type="ECO:0000256" key="4">
    <source>
        <dbReference type="PROSITE-ProRule" id="PRU00409"/>
    </source>
</evidence>
<dbReference type="GO" id="GO:0046872">
    <property type="term" value="F:metal ion binding"/>
    <property type="evidence" value="ECO:0007669"/>
    <property type="project" value="InterPro"/>
</dbReference>
<proteinExistence type="predicted"/>
<keyword evidence="2 4" id="KW-0547">Nucleotide-binding</keyword>
<dbReference type="AlphaFoldDB" id="A0A9X3SQY3"/>
<evidence type="ECO:0000256" key="3">
    <source>
        <dbReference type="ARBA" id="ARBA00022840"/>
    </source>
</evidence>
<dbReference type="SUPFAM" id="SSF56059">
    <property type="entry name" value="Glutathione synthetase ATP-binding domain-like"/>
    <property type="match status" value="1"/>
</dbReference>
<dbReference type="EMBL" id="JAPZVP010000011">
    <property type="protein sequence ID" value="MDA1361032.1"/>
    <property type="molecule type" value="Genomic_DNA"/>
</dbReference>
<comment type="caution">
    <text evidence="6">The sequence shown here is derived from an EMBL/GenBank/DDBJ whole genome shotgun (WGS) entry which is preliminary data.</text>
</comment>
<protein>
    <submittedName>
        <fullName evidence="6">ATP-grasp domain-containing protein</fullName>
    </submittedName>
</protein>
<dbReference type="InterPro" id="IPR052032">
    <property type="entry name" value="ATP-dep_AA_Ligase"/>
</dbReference>
<evidence type="ECO:0000313" key="6">
    <source>
        <dbReference type="EMBL" id="MDA1361032.1"/>
    </source>
</evidence>
<keyword evidence="1" id="KW-0436">Ligase</keyword>
<dbReference type="PANTHER" id="PTHR43585:SF2">
    <property type="entry name" value="ATP-GRASP ENZYME FSQD"/>
    <property type="match status" value="1"/>
</dbReference>
<reference evidence="6" key="1">
    <citation type="submission" date="2022-12" db="EMBL/GenBank/DDBJ databases">
        <title>Gycomyces niveus sp.nov.,a novel actinomycete isolated from soil in Shouguan.</title>
        <authorList>
            <person name="Yang X."/>
        </authorList>
    </citation>
    <scope>NUCLEOTIDE SEQUENCE</scope>
    <source>
        <strain evidence="6">NEAU-A15</strain>
    </source>
</reference>
<dbReference type="Gene3D" id="3.30.470.20">
    <property type="entry name" value="ATP-grasp fold, B domain"/>
    <property type="match status" value="1"/>
</dbReference>
<dbReference type="Gene3D" id="3.40.50.20">
    <property type="match status" value="1"/>
</dbReference>
<dbReference type="InterPro" id="IPR011761">
    <property type="entry name" value="ATP-grasp"/>
</dbReference>